<evidence type="ECO:0000313" key="8">
    <source>
        <dbReference type="Proteomes" id="UP001149719"/>
    </source>
</evidence>
<gene>
    <name evidence="7" type="ORF">O1D97_10310</name>
</gene>
<keyword evidence="3 6" id="KW-0812">Transmembrane</keyword>
<feature type="transmembrane region" description="Helical" evidence="6">
    <location>
        <begin position="36"/>
        <end position="54"/>
    </location>
</feature>
<feature type="transmembrane region" description="Helical" evidence="6">
    <location>
        <begin position="66"/>
        <end position="84"/>
    </location>
</feature>
<reference evidence="7" key="1">
    <citation type="submission" date="2022-12" db="EMBL/GenBank/DDBJ databases">
        <title>Marinomonas 15G1-11 sp. nov, isolated from marine algae.</title>
        <authorList>
            <person name="Butt M."/>
            <person name="Choi D.G."/>
            <person name="Kim J.M."/>
            <person name="Lee J.K."/>
            <person name="Baek J.H."/>
            <person name="Jeon C.O."/>
        </authorList>
    </citation>
    <scope>NUCLEOTIDE SEQUENCE</scope>
    <source>
        <strain evidence="7">15G1-11</strain>
    </source>
</reference>
<dbReference type="InterPro" id="IPR001727">
    <property type="entry name" value="GDT1-like"/>
</dbReference>
<dbReference type="Pfam" id="PF01169">
    <property type="entry name" value="GDT1"/>
    <property type="match status" value="2"/>
</dbReference>
<dbReference type="EMBL" id="JAPUBN010000015">
    <property type="protein sequence ID" value="MCZ2722036.1"/>
    <property type="molecule type" value="Genomic_DNA"/>
</dbReference>
<comment type="subcellular location">
    <subcellularLocation>
        <location evidence="1 6">Membrane</location>
        <topology evidence="1 6">Multi-pass membrane protein</topology>
    </subcellularLocation>
</comment>
<dbReference type="PANTHER" id="PTHR12608">
    <property type="entry name" value="TRANSMEMBRANE PROTEIN HTP-1 RELATED"/>
    <property type="match status" value="1"/>
</dbReference>
<organism evidence="7 8">
    <name type="scientific">Marinomonas phaeophyticola</name>
    <dbReference type="NCBI Taxonomy" id="3004091"/>
    <lineage>
        <taxon>Bacteria</taxon>
        <taxon>Pseudomonadati</taxon>
        <taxon>Pseudomonadota</taxon>
        <taxon>Gammaproteobacteria</taxon>
        <taxon>Oceanospirillales</taxon>
        <taxon>Oceanospirillaceae</taxon>
        <taxon>Marinomonas</taxon>
    </lineage>
</organism>
<keyword evidence="8" id="KW-1185">Reference proteome</keyword>
<comment type="similarity">
    <text evidence="2 6">Belongs to the GDT1 family.</text>
</comment>
<evidence type="ECO:0000256" key="5">
    <source>
        <dbReference type="ARBA" id="ARBA00023136"/>
    </source>
</evidence>
<dbReference type="Proteomes" id="UP001149719">
    <property type="component" value="Unassembled WGS sequence"/>
</dbReference>
<evidence type="ECO:0000313" key="7">
    <source>
        <dbReference type="EMBL" id="MCZ2722036.1"/>
    </source>
</evidence>
<comment type="caution">
    <text evidence="7">The sequence shown here is derived from an EMBL/GenBank/DDBJ whole genome shotgun (WGS) entry which is preliminary data.</text>
</comment>
<feature type="transmembrane region" description="Helical" evidence="6">
    <location>
        <begin position="169"/>
        <end position="187"/>
    </location>
</feature>
<evidence type="ECO:0000256" key="1">
    <source>
        <dbReference type="ARBA" id="ARBA00004141"/>
    </source>
</evidence>
<accession>A0ABT4JUZ2</accession>
<evidence type="ECO:0000256" key="2">
    <source>
        <dbReference type="ARBA" id="ARBA00009190"/>
    </source>
</evidence>
<feature type="transmembrane region" description="Helical" evidence="6">
    <location>
        <begin position="96"/>
        <end position="112"/>
    </location>
</feature>
<keyword evidence="4 6" id="KW-1133">Transmembrane helix</keyword>
<keyword evidence="5 6" id="KW-0472">Membrane</keyword>
<dbReference type="RefSeq" id="WP_269125324.1">
    <property type="nucleotide sequence ID" value="NZ_JAPUBN010000015.1"/>
</dbReference>
<evidence type="ECO:0000256" key="3">
    <source>
        <dbReference type="ARBA" id="ARBA00022692"/>
    </source>
</evidence>
<protein>
    <recommendedName>
        <fullName evidence="6">GDT1 family protein</fullName>
    </recommendedName>
</protein>
<dbReference type="PANTHER" id="PTHR12608:SF1">
    <property type="entry name" value="TRANSMEMBRANE PROTEIN 165"/>
    <property type="match status" value="1"/>
</dbReference>
<sequence>MEAILTSITSVAIAEIGDKTQLLALFLATKYRNKTAIILGIFVATVLNHGISAWLGNSISQFMSEFWLSILVGISFILLGLWLLIPDEDEQPSARFLKWGAFSATTFLFFLAEIGDKTQVATVLLGAHFDDTLAVVIGSTIGMMLANVPVVFAGQWLIARINPTIMHKWACALFILIGIITLCRPLLKG</sequence>
<feature type="transmembrane region" description="Helical" evidence="6">
    <location>
        <begin position="132"/>
        <end position="157"/>
    </location>
</feature>
<name>A0ABT4JUZ2_9GAMM</name>
<evidence type="ECO:0000256" key="6">
    <source>
        <dbReference type="RuleBase" id="RU365102"/>
    </source>
</evidence>
<proteinExistence type="inferred from homology"/>
<evidence type="ECO:0000256" key="4">
    <source>
        <dbReference type="ARBA" id="ARBA00022989"/>
    </source>
</evidence>